<gene>
    <name evidence="5" type="ORF">GYH36_06365</name>
</gene>
<keyword evidence="1" id="KW-0808">Transferase</keyword>
<evidence type="ECO:0000256" key="1">
    <source>
        <dbReference type="RuleBase" id="RU367007"/>
    </source>
</evidence>
<evidence type="ECO:0000259" key="4">
    <source>
        <dbReference type="Pfam" id="PF16192"/>
    </source>
</evidence>
<feature type="transmembrane region" description="Helical" evidence="1">
    <location>
        <begin position="520"/>
        <end position="544"/>
    </location>
</feature>
<keyword evidence="1" id="KW-1003">Cell membrane</keyword>
<evidence type="ECO:0000256" key="2">
    <source>
        <dbReference type="SAM" id="MobiDB-lite"/>
    </source>
</evidence>
<dbReference type="InterPro" id="IPR038731">
    <property type="entry name" value="RgtA/B/C-like"/>
</dbReference>
<organism evidence="5 6">
    <name type="scientific">Cellulosimicrobium composti</name>
    <dbReference type="NCBI Taxonomy" id="2672572"/>
    <lineage>
        <taxon>Bacteria</taxon>
        <taxon>Bacillati</taxon>
        <taxon>Actinomycetota</taxon>
        <taxon>Actinomycetes</taxon>
        <taxon>Micrococcales</taxon>
        <taxon>Promicromonosporaceae</taxon>
        <taxon>Cellulosimicrobium</taxon>
    </lineage>
</organism>
<evidence type="ECO:0000313" key="5">
    <source>
        <dbReference type="EMBL" id="NDO89082.1"/>
    </source>
</evidence>
<feature type="domain" description="Protein O-mannosyl-transferase C-terminal four TM" evidence="4">
    <location>
        <begin position="406"/>
        <end position="597"/>
    </location>
</feature>
<dbReference type="Pfam" id="PF13231">
    <property type="entry name" value="PMT_2"/>
    <property type="match status" value="1"/>
</dbReference>
<comment type="similarity">
    <text evidence="1">Belongs to the glycosyltransferase 39 family.</text>
</comment>
<keyword evidence="6" id="KW-1185">Reference proteome</keyword>
<accession>A0ABX0B905</accession>
<feature type="transmembrane region" description="Helical" evidence="1">
    <location>
        <begin position="358"/>
        <end position="379"/>
    </location>
</feature>
<feature type="transmembrane region" description="Helical" evidence="1">
    <location>
        <begin position="250"/>
        <end position="268"/>
    </location>
</feature>
<dbReference type="Proteomes" id="UP000471672">
    <property type="component" value="Unassembled WGS sequence"/>
</dbReference>
<name>A0ABX0B905_9MICO</name>
<feature type="transmembrane region" description="Helical" evidence="1">
    <location>
        <begin position="497"/>
        <end position="514"/>
    </location>
</feature>
<feature type="transmembrane region" description="Helical" evidence="1">
    <location>
        <begin position="473"/>
        <end position="490"/>
    </location>
</feature>
<comment type="function">
    <text evidence="1">Protein O-mannosyltransferase that catalyzes the transfer of a single mannose residue from a polyprenol phospho-mannosyl lipidic donor to the hydroxyl group of selected serine and threonine residues in acceptor proteins.</text>
</comment>
<dbReference type="RefSeq" id="WP_162289419.1">
    <property type="nucleotide sequence ID" value="NZ_JAAFAN010000015.1"/>
</dbReference>
<feature type="region of interest" description="Disordered" evidence="2">
    <location>
        <begin position="1"/>
        <end position="75"/>
    </location>
</feature>
<dbReference type="InterPro" id="IPR032421">
    <property type="entry name" value="PMT_4TMC"/>
</dbReference>
<keyword evidence="1" id="KW-0812">Transmembrane</keyword>
<dbReference type="EC" id="2.4.1.-" evidence="1"/>
<evidence type="ECO:0000259" key="3">
    <source>
        <dbReference type="Pfam" id="PF13231"/>
    </source>
</evidence>
<dbReference type="PANTHER" id="PTHR10050">
    <property type="entry name" value="DOLICHYL-PHOSPHATE-MANNOSE--PROTEIN MANNOSYLTRANSFERASE"/>
    <property type="match status" value="1"/>
</dbReference>
<feature type="transmembrane region" description="Helical" evidence="1">
    <location>
        <begin position="320"/>
        <end position="337"/>
    </location>
</feature>
<comment type="pathway">
    <text evidence="1">Protein modification; protein glycosylation.</text>
</comment>
<keyword evidence="1" id="KW-1133">Transmembrane helix</keyword>
<keyword evidence="1" id="KW-0328">Glycosyltransferase</keyword>
<evidence type="ECO:0000313" key="6">
    <source>
        <dbReference type="Proteomes" id="UP000471672"/>
    </source>
</evidence>
<reference evidence="5 6" key="1">
    <citation type="journal article" date="2021" name="Arch. Microbiol.">
        <title>Cellulosimicrobium fucosivorans sp. nov., isolated from San Elijo Lagoon, contains a fucose metabolic pathway linked to carotenoid production.</title>
        <authorList>
            <person name="Aviles F.A."/>
            <person name="Kyndt J.A."/>
        </authorList>
    </citation>
    <scope>NUCLEOTIDE SEQUENCE [LARGE SCALE GENOMIC DNA]</scope>
    <source>
        <strain evidence="5 6">SE3</strain>
    </source>
</reference>
<feature type="transmembrane region" description="Helical" evidence="1">
    <location>
        <begin position="556"/>
        <end position="577"/>
    </location>
</feature>
<dbReference type="InterPro" id="IPR027005">
    <property type="entry name" value="PMT-like"/>
</dbReference>
<dbReference type="PANTHER" id="PTHR10050:SF46">
    <property type="entry name" value="PROTEIN O-MANNOSYL-TRANSFERASE 2"/>
    <property type="match status" value="1"/>
</dbReference>
<dbReference type="Pfam" id="PF16192">
    <property type="entry name" value="PMT_4TMC"/>
    <property type="match status" value="1"/>
</dbReference>
<dbReference type="EMBL" id="JAAFAN010000015">
    <property type="protein sequence ID" value="NDO89082.1"/>
    <property type="molecule type" value="Genomic_DNA"/>
</dbReference>
<keyword evidence="1" id="KW-0472">Membrane</keyword>
<sequence length="598" mass="66085">MACVSQPPADAHPGPRPATDVSADSTSAPGEVATAGTTTDTTADTTTDTTADTATDATAGATDAPTEPVEDAPDLSHRERLLLALLGPRRLALGATAHDRLWGWLGVAVVAAVAAVLRLWNLGRPGTLVFDETYYVKQAWTLLRAGFEANWPEEPNPAFEAGDVDSFLPTADYVVHPPLGKWMIALGMRVLGGAENPWTWRLASALVGVLAVVLVARIARRLFASTAMGVVAGALLAVDGEAIVHSRTGLLDNMLMIWVLVAFGCLLLDREQARRRLAERCGAILDAGGRIGRYGPGLGWRWWRFAAAVALGLACGVKWSGLYFLAVFAVVSVLWDATARRTAGVGRWWEDALVRDAVPAALVMLPTAALAYLGAWTSWFRSPGAYMRQWALDNPGEGVAWLPPALRSLWEYHLKMWDFHNGLTSEHTYEAHPLGWILQWRPTSFYWRSYDPGEAGCELERCARAITSIGNPVLWWTAALAILVALYALVRLKDWRALAVLSGIVAGWAPWFLYAERTIFTFYSIVFTPWVVLTLVYAMTLALERTEHRAEARARVRTWITVLLTTIGVVSVFYYPVWTAWQVPYWFWRMHMWLPSWI</sequence>
<proteinExistence type="inferred from homology"/>
<protein>
    <recommendedName>
        <fullName evidence="1">Polyprenol-phosphate-mannose--protein mannosyltransferase</fullName>
        <ecNumber evidence="1">2.4.1.-</ecNumber>
    </recommendedName>
</protein>
<feature type="domain" description="Glycosyltransferase RgtA/B/C/D-like" evidence="3">
    <location>
        <begin position="176"/>
        <end position="265"/>
    </location>
</feature>
<feature type="transmembrane region" description="Helical" evidence="1">
    <location>
        <begin position="222"/>
        <end position="238"/>
    </location>
</feature>
<comment type="caution">
    <text evidence="5">The sequence shown here is derived from an EMBL/GenBank/DDBJ whole genome shotgun (WGS) entry which is preliminary data.</text>
</comment>
<comment type="subcellular location">
    <subcellularLocation>
        <location evidence="1">Cell membrane</location>
    </subcellularLocation>
</comment>
<feature type="transmembrane region" description="Helical" evidence="1">
    <location>
        <begin position="101"/>
        <end position="120"/>
    </location>
</feature>
<feature type="compositionally biased region" description="Low complexity" evidence="2">
    <location>
        <begin position="33"/>
        <end position="64"/>
    </location>
</feature>
<feature type="transmembrane region" description="Helical" evidence="1">
    <location>
        <begin position="198"/>
        <end position="215"/>
    </location>
</feature>